<evidence type="ECO:0000313" key="5">
    <source>
        <dbReference type="Proteomes" id="UP001497623"/>
    </source>
</evidence>
<gene>
    <name evidence="4" type="ORF">MNOR_LOCUS578</name>
</gene>
<organism evidence="4 5">
    <name type="scientific">Meganyctiphanes norvegica</name>
    <name type="common">Northern krill</name>
    <name type="synonym">Thysanopoda norvegica</name>
    <dbReference type="NCBI Taxonomy" id="48144"/>
    <lineage>
        <taxon>Eukaryota</taxon>
        <taxon>Metazoa</taxon>
        <taxon>Ecdysozoa</taxon>
        <taxon>Arthropoda</taxon>
        <taxon>Crustacea</taxon>
        <taxon>Multicrustacea</taxon>
        <taxon>Malacostraca</taxon>
        <taxon>Eumalacostraca</taxon>
        <taxon>Eucarida</taxon>
        <taxon>Euphausiacea</taxon>
        <taxon>Euphausiidae</taxon>
        <taxon>Meganyctiphanes</taxon>
    </lineage>
</organism>
<keyword evidence="5" id="KW-1185">Reference proteome</keyword>
<name>A0AAV2PIA5_MEGNR</name>
<sequence length="721" mass="79437">MCFVLYVLGLALYGVVVHGVQDKSSRENEGSVYYDLDHGSDSFIFNSDNLTDDRTTTTKPKHHIHPLEMTSDLNIQDLCNCFSKLEVSKDCRQRYPDNLRTLRNGSIQMAYLTDDKSVVSSKSLPLIIVSSGQQENLHVANESLVLVCGKSLGAPLKFAVFHHISRLHMTGQILQDRINPVGLTFSSISGPLRLPTGSLLVQPPLPTAPPGEAEPITAAAPMASDTHEKLARPKHGLILQFKECSSVVLESNSIETPELILIAEHVDFLKLYPESIAFTYLSPFFVFHVFYSRMLTMQKNAIIFGNLNPSTETTETCDQYHREIELRGIQQVILAQNALKLPSCTNLTLRTIYLAHAGLTALTNLHGAILDTVLVTHVQGNGDLVPGAICVIANSVKVAENQLYTHQLYKDEGDVIWLGGVKSVNVEQDSSVGVQACQQQNLDVVGLQGCQVCQRNNASNSSTPPQLLLRDSVHNPTTGSSTESNVMKQVIQGKLQDPTRTEEDTSFDIMKNKMLLLYLVVAAAILVLTIIAAFVIHAINRRKKRMSWKVPSLPWAKSHYNSRHPALAAKAAYRASRECSGKPECYTIFDSIAAAKQVQLPPSPKQTKEKLPTERKQAKDEKHQDQQECTYSEPADSLTSTRLDNNIYANPSIIKGGSLERSTFNDRRLSACTASVASSIADLSVISALSTQDRRKSSFGLLIDITSVLGIESNYKQLTNQ</sequence>
<protein>
    <submittedName>
        <fullName evidence="4">Uncharacterized protein</fullName>
    </submittedName>
</protein>
<keyword evidence="2" id="KW-1133">Transmembrane helix</keyword>
<reference evidence="4 5" key="1">
    <citation type="submission" date="2024-05" db="EMBL/GenBank/DDBJ databases">
        <authorList>
            <person name="Wallberg A."/>
        </authorList>
    </citation>
    <scope>NUCLEOTIDE SEQUENCE [LARGE SCALE GENOMIC DNA]</scope>
</reference>
<dbReference type="EMBL" id="CAXKWB010000134">
    <property type="protein sequence ID" value="CAL4059456.1"/>
    <property type="molecule type" value="Genomic_DNA"/>
</dbReference>
<dbReference type="Proteomes" id="UP001497623">
    <property type="component" value="Unassembled WGS sequence"/>
</dbReference>
<dbReference type="AlphaFoldDB" id="A0AAV2PIA5"/>
<feature type="chain" id="PRO_5043707737" evidence="3">
    <location>
        <begin position="20"/>
        <end position="721"/>
    </location>
</feature>
<feature type="transmembrane region" description="Helical" evidence="2">
    <location>
        <begin position="515"/>
        <end position="539"/>
    </location>
</feature>
<evidence type="ECO:0000313" key="4">
    <source>
        <dbReference type="EMBL" id="CAL4059456.1"/>
    </source>
</evidence>
<keyword evidence="2" id="KW-0812">Transmembrane</keyword>
<evidence type="ECO:0000256" key="1">
    <source>
        <dbReference type="SAM" id="MobiDB-lite"/>
    </source>
</evidence>
<keyword evidence="3" id="KW-0732">Signal</keyword>
<feature type="signal peptide" evidence="3">
    <location>
        <begin position="1"/>
        <end position="19"/>
    </location>
</feature>
<feature type="compositionally biased region" description="Basic and acidic residues" evidence="1">
    <location>
        <begin position="606"/>
        <end position="626"/>
    </location>
</feature>
<feature type="region of interest" description="Disordered" evidence="1">
    <location>
        <begin position="599"/>
        <end position="637"/>
    </location>
</feature>
<evidence type="ECO:0000256" key="2">
    <source>
        <dbReference type="SAM" id="Phobius"/>
    </source>
</evidence>
<comment type="caution">
    <text evidence="4">The sequence shown here is derived from an EMBL/GenBank/DDBJ whole genome shotgun (WGS) entry which is preliminary data.</text>
</comment>
<accession>A0AAV2PIA5</accession>
<proteinExistence type="predicted"/>
<keyword evidence="2" id="KW-0472">Membrane</keyword>
<evidence type="ECO:0000256" key="3">
    <source>
        <dbReference type="SAM" id="SignalP"/>
    </source>
</evidence>